<evidence type="ECO:0000313" key="6">
    <source>
        <dbReference type="Proteomes" id="UP001596042"/>
    </source>
</evidence>
<keyword evidence="6" id="KW-1185">Reference proteome</keyword>
<comment type="caution">
    <text evidence="5">The sequence shown here is derived from an EMBL/GenBank/DDBJ whole genome shotgun (WGS) entry which is preliminary data.</text>
</comment>
<evidence type="ECO:0000256" key="2">
    <source>
        <dbReference type="ARBA" id="ARBA00023125"/>
    </source>
</evidence>
<organism evidence="5 6">
    <name type="scientific">Daeguia caeni</name>
    <dbReference type="NCBI Taxonomy" id="439612"/>
    <lineage>
        <taxon>Bacteria</taxon>
        <taxon>Pseudomonadati</taxon>
        <taxon>Pseudomonadota</taxon>
        <taxon>Alphaproteobacteria</taxon>
        <taxon>Hyphomicrobiales</taxon>
        <taxon>Brucellaceae</taxon>
        <taxon>Daeguia</taxon>
    </lineage>
</organism>
<sequence>MRKIDFYLRSILKATGWNQSQLAERLDTTQATVSRWLKGSEPEGHRRDAIVDLYNSLVKSSEDSSETGGIVAVMGYVGAGAEIEPEFEQTPPEGLEEVQVPFPLPAEMIAFQIRGDSMLPVYKDGHIVIVYREQKRPLETFYGEEAAVRTSDGKRFIKTIMRGVNGVNLFSWNAAVIENVQLEWIGEIFAILPRSSIRHVERKGGIQGRLRIS</sequence>
<dbReference type="InterPro" id="IPR010982">
    <property type="entry name" value="Lambda_DNA-bd_dom_sf"/>
</dbReference>
<evidence type="ECO:0000256" key="1">
    <source>
        <dbReference type="ARBA" id="ARBA00023015"/>
    </source>
</evidence>
<name>A0ABV9H3F9_9HYPH</name>
<protein>
    <submittedName>
        <fullName evidence="5">Helix-turn-helix transcriptional regulator</fullName>
    </submittedName>
</protein>
<dbReference type="CDD" id="cd06529">
    <property type="entry name" value="S24_LexA-like"/>
    <property type="match status" value="1"/>
</dbReference>
<proteinExistence type="predicted"/>
<dbReference type="InterPro" id="IPR001387">
    <property type="entry name" value="Cro/C1-type_HTH"/>
</dbReference>
<dbReference type="SUPFAM" id="SSF51306">
    <property type="entry name" value="LexA/Signal peptidase"/>
    <property type="match status" value="1"/>
</dbReference>
<dbReference type="Pfam" id="PF01381">
    <property type="entry name" value="HTH_3"/>
    <property type="match status" value="1"/>
</dbReference>
<dbReference type="SUPFAM" id="SSF47413">
    <property type="entry name" value="lambda repressor-like DNA-binding domains"/>
    <property type="match status" value="1"/>
</dbReference>
<reference evidence="6" key="1">
    <citation type="journal article" date="2019" name="Int. J. Syst. Evol. Microbiol.">
        <title>The Global Catalogue of Microorganisms (GCM) 10K type strain sequencing project: providing services to taxonomists for standard genome sequencing and annotation.</title>
        <authorList>
            <consortium name="The Broad Institute Genomics Platform"/>
            <consortium name="The Broad Institute Genome Sequencing Center for Infectious Disease"/>
            <person name="Wu L."/>
            <person name="Ma J."/>
        </authorList>
    </citation>
    <scope>NUCLEOTIDE SEQUENCE [LARGE SCALE GENOMIC DNA]</scope>
    <source>
        <strain evidence="6">CGMCC 1.15731</strain>
    </source>
</reference>
<dbReference type="InterPro" id="IPR039418">
    <property type="entry name" value="LexA-like"/>
</dbReference>
<evidence type="ECO:0000256" key="3">
    <source>
        <dbReference type="ARBA" id="ARBA00023163"/>
    </source>
</evidence>
<dbReference type="PANTHER" id="PTHR40661:SF3">
    <property type="entry name" value="FELS-1 PROPHAGE TRANSCRIPTIONAL REGULATOR"/>
    <property type="match status" value="1"/>
</dbReference>
<dbReference type="RefSeq" id="WP_374833058.1">
    <property type="nucleotide sequence ID" value="NZ_JBHEEZ010000020.1"/>
</dbReference>
<keyword evidence="1" id="KW-0805">Transcription regulation</keyword>
<dbReference type="PANTHER" id="PTHR40661">
    <property type="match status" value="1"/>
</dbReference>
<dbReference type="Gene3D" id="1.10.260.40">
    <property type="entry name" value="lambda repressor-like DNA-binding domains"/>
    <property type="match status" value="1"/>
</dbReference>
<dbReference type="InterPro" id="IPR015927">
    <property type="entry name" value="Peptidase_S24_S26A/B/C"/>
</dbReference>
<dbReference type="InterPro" id="IPR036286">
    <property type="entry name" value="LexA/Signal_pep-like_sf"/>
</dbReference>
<keyword evidence="3" id="KW-0804">Transcription</keyword>
<dbReference type="EMBL" id="JBHSEL010000031">
    <property type="protein sequence ID" value="MFC4624207.1"/>
    <property type="molecule type" value="Genomic_DNA"/>
</dbReference>
<dbReference type="PROSITE" id="PS50943">
    <property type="entry name" value="HTH_CROC1"/>
    <property type="match status" value="1"/>
</dbReference>
<dbReference type="Gene3D" id="2.10.109.10">
    <property type="entry name" value="Umud Fragment, subunit A"/>
    <property type="match status" value="1"/>
</dbReference>
<keyword evidence="2" id="KW-0238">DNA-binding</keyword>
<gene>
    <name evidence="5" type="ORF">ACFO1V_03025</name>
</gene>
<dbReference type="CDD" id="cd00093">
    <property type="entry name" value="HTH_XRE"/>
    <property type="match status" value="1"/>
</dbReference>
<accession>A0ABV9H3F9</accession>
<evidence type="ECO:0000259" key="4">
    <source>
        <dbReference type="PROSITE" id="PS50943"/>
    </source>
</evidence>
<dbReference type="Proteomes" id="UP001596042">
    <property type="component" value="Unassembled WGS sequence"/>
</dbReference>
<dbReference type="Pfam" id="PF00717">
    <property type="entry name" value="Peptidase_S24"/>
    <property type="match status" value="1"/>
</dbReference>
<feature type="domain" description="HTH cro/C1-type" evidence="4">
    <location>
        <begin position="8"/>
        <end position="39"/>
    </location>
</feature>
<evidence type="ECO:0000313" key="5">
    <source>
        <dbReference type="EMBL" id="MFC4624207.1"/>
    </source>
</evidence>